<feature type="compositionally biased region" description="Basic and acidic residues" evidence="1">
    <location>
        <begin position="1"/>
        <end position="32"/>
    </location>
</feature>
<organism evidence="2 3">
    <name type="scientific">Citricoccus parietis</name>
    <dbReference type="NCBI Taxonomy" id="592307"/>
    <lineage>
        <taxon>Bacteria</taxon>
        <taxon>Bacillati</taxon>
        <taxon>Actinomycetota</taxon>
        <taxon>Actinomycetes</taxon>
        <taxon>Micrococcales</taxon>
        <taxon>Micrococcaceae</taxon>
        <taxon>Citricoccus</taxon>
    </lineage>
</organism>
<dbReference type="EMBL" id="JBHMFI010000002">
    <property type="protein sequence ID" value="MFB9074113.1"/>
    <property type="molecule type" value="Genomic_DNA"/>
</dbReference>
<accession>A0ABV5G6R8</accession>
<gene>
    <name evidence="2" type="ORF">ACFFX0_24110</name>
</gene>
<protein>
    <submittedName>
        <fullName evidence="2">Uncharacterized protein</fullName>
    </submittedName>
</protein>
<evidence type="ECO:0000256" key="1">
    <source>
        <dbReference type="SAM" id="MobiDB-lite"/>
    </source>
</evidence>
<evidence type="ECO:0000313" key="3">
    <source>
        <dbReference type="Proteomes" id="UP001589575"/>
    </source>
</evidence>
<feature type="region of interest" description="Disordered" evidence="1">
    <location>
        <begin position="1"/>
        <end position="46"/>
    </location>
</feature>
<reference evidence="2 3" key="1">
    <citation type="submission" date="2024-09" db="EMBL/GenBank/DDBJ databases">
        <authorList>
            <person name="Sun Q."/>
            <person name="Mori K."/>
        </authorList>
    </citation>
    <scope>NUCLEOTIDE SEQUENCE [LARGE SCALE GENOMIC DNA]</scope>
    <source>
        <strain evidence="2 3">CCM 7609</strain>
    </source>
</reference>
<keyword evidence="3" id="KW-1185">Reference proteome</keyword>
<proteinExistence type="predicted"/>
<evidence type="ECO:0000313" key="2">
    <source>
        <dbReference type="EMBL" id="MFB9074113.1"/>
    </source>
</evidence>
<sequence>MRRRTVDSDRPRSSATSEMDRRGLAGRLDKNASRARLVSAAREAEQ</sequence>
<name>A0ABV5G6R8_9MICC</name>
<dbReference type="Proteomes" id="UP001589575">
    <property type="component" value="Unassembled WGS sequence"/>
</dbReference>
<comment type="caution">
    <text evidence="2">The sequence shown here is derived from an EMBL/GenBank/DDBJ whole genome shotgun (WGS) entry which is preliminary data.</text>
</comment>